<sequence length="236" mass="28141">MASPLTLVSGYWVIPNKHDNKFFEWFDRTLKINCPYVFFGNEESINIVKKYREGLPTHYVLLEIKDFYTYKYYDSIQTHPIHCPSKELNLVWNEKLFLIQKAKDMDIFGSEFFGWVDAGICIYRDIMPPSNKFPDENKLLKLPKDKLLFSSSDYMHFIPKFLDGNNYYHYISGTYMLHKTFVDYFVNIYKSYVDFYLPRNDWKNTDQVILTYIYGQTPELFFKLADGYGAILPLLQ</sequence>
<dbReference type="AlphaFoldDB" id="A0A6C0HEI0"/>
<organism evidence="1">
    <name type="scientific">viral metagenome</name>
    <dbReference type="NCBI Taxonomy" id="1070528"/>
    <lineage>
        <taxon>unclassified sequences</taxon>
        <taxon>metagenomes</taxon>
        <taxon>organismal metagenomes</taxon>
    </lineage>
</organism>
<evidence type="ECO:0000313" key="1">
    <source>
        <dbReference type="EMBL" id="QHT78423.1"/>
    </source>
</evidence>
<name>A0A6C0HEI0_9ZZZZ</name>
<accession>A0A6C0HEI0</accession>
<dbReference type="InterPro" id="IPR011735">
    <property type="entry name" value="WlaTC/HtrL_glycosyltransf"/>
</dbReference>
<dbReference type="Pfam" id="PF09612">
    <property type="entry name" value="HtrL_YibB"/>
    <property type="match status" value="1"/>
</dbReference>
<dbReference type="EMBL" id="MN739931">
    <property type="protein sequence ID" value="QHT78423.1"/>
    <property type="molecule type" value="Genomic_DNA"/>
</dbReference>
<protein>
    <recommendedName>
        <fullName evidence="2">Nucleotide-diphospho-sugar transferase domain-containing protein</fullName>
    </recommendedName>
</protein>
<proteinExistence type="predicted"/>
<reference evidence="1" key="1">
    <citation type="journal article" date="2020" name="Nature">
        <title>Giant virus diversity and host interactions through global metagenomics.</title>
        <authorList>
            <person name="Schulz F."/>
            <person name="Roux S."/>
            <person name="Paez-Espino D."/>
            <person name="Jungbluth S."/>
            <person name="Walsh D.A."/>
            <person name="Denef V.J."/>
            <person name="McMahon K.D."/>
            <person name="Konstantinidis K.T."/>
            <person name="Eloe-Fadrosh E.A."/>
            <person name="Kyrpides N.C."/>
            <person name="Woyke T."/>
        </authorList>
    </citation>
    <scope>NUCLEOTIDE SEQUENCE</scope>
    <source>
        <strain evidence="1">GVMAG-M-3300023179-91</strain>
    </source>
</reference>
<evidence type="ECO:0008006" key="2">
    <source>
        <dbReference type="Google" id="ProtNLM"/>
    </source>
</evidence>